<keyword evidence="2" id="KW-1185">Reference proteome</keyword>
<dbReference type="AlphaFoldDB" id="A0A0V1LZ49"/>
<evidence type="ECO:0000313" key="1">
    <source>
        <dbReference type="EMBL" id="KRZ64772.1"/>
    </source>
</evidence>
<reference evidence="1 2" key="1">
    <citation type="submission" date="2015-01" db="EMBL/GenBank/DDBJ databases">
        <title>Evolution of Trichinella species and genotypes.</title>
        <authorList>
            <person name="Korhonen P.K."/>
            <person name="Edoardo P."/>
            <person name="Giuseppe L.R."/>
            <person name="Gasser R.B."/>
        </authorList>
    </citation>
    <scope>NUCLEOTIDE SEQUENCE [LARGE SCALE GENOMIC DNA]</scope>
    <source>
        <strain evidence="1">ISS1980</strain>
    </source>
</reference>
<gene>
    <name evidence="1" type="ORF">T10_7320</name>
</gene>
<feature type="non-terminal residue" evidence="1">
    <location>
        <position position="153"/>
    </location>
</feature>
<organism evidence="1 2">
    <name type="scientific">Trichinella papuae</name>
    <dbReference type="NCBI Taxonomy" id="268474"/>
    <lineage>
        <taxon>Eukaryota</taxon>
        <taxon>Metazoa</taxon>
        <taxon>Ecdysozoa</taxon>
        <taxon>Nematoda</taxon>
        <taxon>Enoplea</taxon>
        <taxon>Dorylaimia</taxon>
        <taxon>Trichinellida</taxon>
        <taxon>Trichinellidae</taxon>
        <taxon>Trichinella</taxon>
    </lineage>
</organism>
<sequence length="153" mass="17193">MSKLDFKTSDSLAFCWESTEMQWFILIASSAFPCNTTMNLHLKKSIFRIPNLGRNEENKWKFQSMSKTEGKSREMGEASHKACFNITNVISAPNINCILAADSFIKGFEGEKKDQGKSLNIKVDGGLSETVDGFYLQQQFQSLVAESGYPIDK</sequence>
<evidence type="ECO:0000313" key="2">
    <source>
        <dbReference type="Proteomes" id="UP000054843"/>
    </source>
</evidence>
<dbReference type="EMBL" id="JYDO01000788">
    <property type="protein sequence ID" value="KRZ64772.1"/>
    <property type="molecule type" value="Genomic_DNA"/>
</dbReference>
<comment type="caution">
    <text evidence="1">The sequence shown here is derived from an EMBL/GenBank/DDBJ whole genome shotgun (WGS) entry which is preliminary data.</text>
</comment>
<protein>
    <submittedName>
        <fullName evidence="1">Uncharacterized protein</fullName>
    </submittedName>
</protein>
<proteinExistence type="predicted"/>
<name>A0A0V1LZ49_9BILA</name>
<accession>A0A0V1LZ49</accession>
<dbReference type="Proteomes" id="UP000054843">
    <property type="component" value="Unassembled WGS sequence"/>
</dbReference>
<dbReference type="STRING" id="268474.A0A0V1LZ49"/>